<gene>
    <name evidence="1" type="ORF">MKW94_004690</name>
</gene>
<organism evidence="1 2">
    <name type="scientific">Papaver nudicaule</name>
    <name type="common">Iceland poppy</name>
    <dbReference type="NCBI Taxonomy" id="74823"/>
    <lineage>
        <taxon>Eukaryota</taxon>
        <taxon>Viridiplantae</taxon>
        <taxon>Streptophyta</taxon>
        <taxon>Embryophyta</taxon>
        <taxon>Tracheophyta</taxon>
        <taxon>Spermatophyta</taxon>
        <taxon>Magnoliopsida</taxon>
        <taxon>Ranunculales</taxon>
        <taxon>Papaveraceae</taxon>
        <taxon>Papaveroideae</taxon>
        <taxon>Papaver</taxon>
    </lineage>
</organism>
<name>A0AA41V932_PAPNU</name>
<evidence type="ECO:0000313" key="1">
    <source>
        <dbReference type="EMBL" id="MCL7035496.1"/>
    </source>
</evidence>
<accession>A0AA41V932</accession>
<sequence>MSTNTNDSPVDGNDRDHRFHEKIMLSTRQIVESQEIMLRRIESSIEAGIEASKATCERVQATSAATEALLREVIESKARNQEEMRPFVKLFAMNNRLGIPNDRNPNVVIKGGHKEEADKVVENSSSETNKQQGIEMLTLIF</sequence>
<protein>
    <submittedName>
        <fullName evidence="1">Uncharacterized protein</fullName>
    </submittedName>
</protein>
<keyword evidence="2" id="KW-1185">Reference proteome</keyword>
<comment type="caution">
    <text evidence="1">The sequence shown here is derived from an EMBL/GenBank/DDBJ whole genome shotgun (WGS) entry which is preliminary data.</text>
</comment>
<reference evidence="1" key="1">
    <citation type="submission" date="2022-03" db="EMBL/GenBank/DDBJ databases">
        <title>A functionally conserved STORR gene fusion in Papaver species that diverged 16.8 million years ago.</title>
        <authorList>
            <person name="Catania T."/>
        </authorList>
    </citation>
    <scope>NUCLEOTIDE SEQUENCE</scope>
    <source>
        <strain evidence="1">S-191538</strain>
    </source>
</reference>
<dbReference type="AlphaFoldDB" id="A0AA41V932"/>
<proteinExistence type="predicted"/>
<dbReference type="EMBL" id="JAJJMA010157346">
    <property type="protein sequence ID" value="MCL7035496.1"/>
    <property type="molecule type" value="Genomic_DNA"/>
</dbReference>
<evidence type="ECO:0000313" key="2">
    <source>
        <dbReference type="Proteomes" id="UP001177140"/>
    </source>
</evidence>
<dbReference type="Proteomes" id="UP001177140">
    <property type="component" value="Unassembled WGS sequence"/>
</dbReference>
<feature type="non-terminal residue" evidence="1">
    <location>
        <position position="141"/>
    </location>
</feature>